<dbReference type="RefSeq" id="WP_089372465.1">
    <property type="nucleotide sequence ID" value="NZ_BMEP01000006.1"/>
</dbReference>
<dbReference type="Pfam" id="PF04397">
    <property type="entry name" value="LytTR"/>
    <property type="match status" value="1"/>
</dbReference>
<feature type="modified residue" description="4-aspartylphosphate" evidence="1">
    <location>
        <position position="54"/>
    </location>
</feature>
<evidence type="ECO:0000259" key="3">
    <source>
        <dbReference type="PROSITE" id="PS50930"/>
    </source>
</evidence>
<dbReference type="PANTHER" id="PTHR37299:SF1">
    <property type="entry name" value="STAGE 0 SPORULATION PROTEIN A HOMOLOG"/>
    <property type="match status" value="1"/>
</dbReference>
<organism evidence="4 5">
    <name type="scientific">Dokdonia pacifica</name>
    <dbReference type="NCBI Taxonomy" id="1627892"/>
    <lineage>
        <taxon>Bacteria</taxon>
        <taxon>Pseudomonadati</taxon>
        <taxon>Bacteroidota</taxon>
        <taxon>Flavobacteriia</taxon>
        <taxon>Flavobacteriales</taxon>
        <taxon>Flavobacteriaceae</taxon>
        <taxon>Dokdonia</taxon>
    </lineage>
</organism>
<reference evidence="4 5" key="1">
    <citation type="submission" date="2017-06" db="EMBL/GenBank/DDBJ databases">
        <authorList>
            <person name="Kim H.J."/>
            <person name="Triplett B.A."/>
        </authorList>
    </citation>
    <scope>NUCLEOTIDE SEQUENCE [LARGE SCALE GENOMIC DNA]</scope>
    <source>
        <strain evidence="4 5">DSM 25597</strain>
    </source>
</reference>
<dbReference type="InterPro" id="IPR011006">
    <property type="entry name" value="CheY-like_superfamily"/>
</dbReference>
<dbReference type="Gene3D" id="2.40.50.1020">
    <property type="entry name" value="LytTr DNA-binding domain"/>
    <property type="match status" value="1"/>
</dbReference>
<gene>
    <name evidence="4" type="ORF">SAMN06265376_105211</name>
</gene>
<dbReference type="SUPFAM" id="SSF52172">
    <property type="entry name" value="CheY-like"/>
    <property type="match status" value="1"/>
</dbReference>
<proteinExistence type="predicted"/>
<evidence type="ECO:0000313" key="5">
    <source>
        <dbReference type="Proteomes" id="UP000198379"/>
    </source>
</evidence>
<dbReference type="PROSITE" id="PS50110">
    <property type="entry name" value="RESPONSE_REGULATORY"/>
    <property type="match status" value="1"/>
</dbReference>
<dbReference type="PROSITE" id="PS50930">
    <property type="entry name" value="HTH_LYTTR"/>
    <property type="match status" value="1"/>
</dbReference>
<sequence length="232" mass="26853">MIKYIIVDDETASHDIIKEYAASVSYLSFQTSCYNAFEAIEYLTKNNIDLIFLDINMPKLSGFDFLKTLSNPPKIIVTTAYNEYALEGYELNIEDYLLKPFHFLRFMKAVNKVYEASTPSSKRIQDTITPDSATIFIKEEKKYHQISLSNILFIEAYGNYTKIHMTDKLIVSHQTLSSFTQNLPENQFIRVHKSYIVSIPKIELIEGNRILIKTHKIPIGKMYKLNVDKLLS</sequence>
<dbReference type="OrthoDB" id="2168082at2"/>
<dbReference type="SMART" id="SM00850">
    <property type="entry name" value="LytTR"/>
    <property type="match status" value="1"/>
</dbReference>
<keyword evidence="1" id="KW-0597">Phosphoprotein</keyword>
<dbReference type="GO" id="GO:0000156">
    <property type="term" value="F:phosphorelay response regulator activity"/>
    <property type="evidence" value="ECO:0007669"/>
    <property type="project" value="InterPro"/>
</dbReference>
<dbReference type="InterPro" id="IPR001789">
    <property type="entry name" value="Sig_transdc_resp-reg_receiver"/>
</dbReference>
<accession>A0A239AXR5</accession>
<dbReference type="Gene3D" id="3.40.50.2300">
    <property type="match status" value="1"/>
</dbReference>
<dbReference type="InterPro" id="IPR007492">
    <property type="entry name" value="LytTR_DNA-bd_dom"/>
</dbReference>
<feature type="domain" description="HTH LytTR-type" evidence="3">
    <location>
        <begin position="135"/>
        <end position="232"/>
    </location>
</feature>
<dbReference type="EMBL" id="FZNY01000005">
    <property type="protein sequence ID" value="SNS00495.1"/>
    <property type="molecule type" value="Genomic_DNA"/>
</dbReference>
<evidence type="ECO:0000259" key="2">
    <source>
        <dbReference type="PROSITE" id="PS50110"/>
    </source>
</evidence>
<keyword evidence="5" id="KW-1185">Reference proteome</keyword>
<dbReference type="Pfam" id="PF00072">
    <property type="entry name" value="Response_reg"/>
    <property type="match status" value="1"/>
</dbReference>
<feature type="domain" description="Response regulatory" evidence="2">
    <location>
        <begin position="3"/>
        <end position="114"/>
    </location>
</feature>
<dbReference type="GO" id="GO:0003677">
    <property type="term" value="F:DNA binding"/>
    <property type="evidence" value="ECO:0007669"/>
    <property type="project" value="InterPro"/>
</dbReference>
<dbReference type="Proteomes" id="UP000198379">
    <property type="component" value="Unassembled WGS sequence"/>
</dbReference>
<evidence type="ECO:0000313" key="4">
    <source>
        <dbReference type="EMBL" id="SNS00495.1"/>
    </source>
</evidence>
<dbReference type="InterPro" id="IPR046947">
    <property type="entry name" value="LytR-like"/>
</dbReference>
<protein>
    <submittedName>
        <fullName evidence="4">Two component transcriptional regulator, LytTR family</fullName>
    </submittedName>
</protein>
<dbReference type="PANTHER" id="PTHR37299">
    <property type="entry name" value="TRANSCRIPTIONAL REGULATOR-RELATED"/>
    <property type="match status" value="1"/>
</dbReference>
<name>A0A239AXR5_9FLAO</name>
<dbReference type="AlphaFoldDB" id="A0A239AXR5"/>
<dbReference type="SMART" id="SM00448">
    <property type="entry name" value="REC"/>
    <property type="match status" value="1"/>
</dbReference>
<evidence type="ECO:0000256" key="1">
    <source>
        <dbReference type="PROSITE-ProRule" id="PRU00169"/>
    </source>
</evidence>